<dbReference type="Proteomes" id="UP000807353">
    <property type="component" value="Unassembled WGS sequence"/>
</dbReference>
<proteinExistence type="predicted"/>
<dbReference type="InterPro" id="IPR027417">
    <property type="entry name" value="P-loop_NTPase"/>
</dbReference>
<reference evidence="1" key="1">
    <citation type="submission" date="2020-11" db="EMBL/GenBank/DDBJ databases">
        <authorList>
            <consortium name="DOE Joint Genome Institute"/>
            <person name="Ahrendt S."/>
            <person name="Riley R."/>
            <person name="Andreopoulos W."/>
            <person name="Labutti K."/>
            <person name="Pangilinan J."/>
            <person name="Ruiz-Duenas F.J."/>
            <person name="Barrasa J.M."/>
            <person name="Sanchez-Garcia M."/>
            <person name="Camarero S."/>
            <person name="Miyauchi S."/>
            <person name="Serrano A."/>
            <person name="Linde D."/>
            <person name="Babiker R."/>
            <person name="Drula E."/>
            <person name="Ayuso-Fernandez I."/>
            <person name="Pacheco R."/>
            <person name="Padilla G."/>
            <person name="Ferreira P."/>
            <person name="Barriuso J."/>
            <person name="Kellner H."/>
            <person name="Castanera R."/>
            <person name="Alfaro M."/>
            <person name="Ramirez L."/>
            <person name="Pisabarro A.G."/>
            <person name="Kuo A."/>
            <person name="Tritt A."/>
            <person name="Lipzen A."/>
            <person name="He G."/>
            <person name="Yan M."/>
            <person name="Ng V."/>
            <person name="Cullen D."/>
            <person name="Martin F."/>
            <person name="Rosso M.-N."/>
            <person name="Henrissat B."/>
            <person name="Hibbett D."/>
            <person name="Martinez A.T."/>
            <person name="Grigoriev I.V."/>
        </authorList>
    </citation>
    <scope>NUCLEOTIDE SEQUENCE</scope>
    <source>
        <strain evidence="1">CBS 247.69</strain>
    </source>
</reference>
<evidence type="ECO:0000313" key="1">
    <source>
        <dbReference type="EMBL" id="KAF9464789.1"/>
    </source>
</evidence>
<dbReference type="GO" id="GO:0005525">
    <property type="term" value="F:GTP binding"/>
    <property type="evidence" value="ECO:0007669"/>
    <property type="project" value="InterPro"/>
</dbReference>
<sequence>MGPTGVGKSTVSSAYVCVLIIARSVGHQLQSHTSAVRPFTISISHGAFKGHRLIIVDTPGFDDMYLDDSEILGRITSWLAMSYNSKMKLAGVIYLHDISQCRFLGTVSKNLHIFCKLCGDDALPSVILRTTKWGQVDHETEKRREEELRGKCWKDFLENSATMHRFLDDHESAWNMVNCLLQKILVVDSLHIQQELVDLGKLIPDTDAGKLLRYKLEEVL</sequence>
<protein>
    <recommendedName>
        <fullName evidence="3">G domain-containing protein</fullName>
    </recommendedName>
</protein>
<dbReference type="SUPFAM" id="SSF52540">
    <property type="entry name" value="P-loop containing nucleoside triphosphate hydrolases"/>
    <property type="match status" value="1"/>
</dbReference>
<accession>A0A9P5Y9U2</accession>
<organism evidence="1 2">
    <name type="scientific">Collybia nuda</name>
    <dbReference type="NCBI Taxonomy" id="64659"/>
    <lineage>
        <taxon>Eukaryota</taxon>
        <taxon>Fungi</taxon>
        <taxon>Dikarya</taxon>
        <taxon>Basidiomycota</taxon>
        <taxon>Agaricomycotina</taxon>
        <taxon>Agaricomycetes</taxon>
        <taxon>Agaricomycetidae</taxon>
        <taxon>Agaricales</taxon>
        <taxon>Tricholomatineae</taxon>
        <taxon>Clitocybaceae</taxon>
        <taxon>Collybia</taxon>
    </lineage>
</organism>
<name>A0A9P5Y9U2_9AGAR</name>
<evidence type="ECO:0008006" key="3">
    <source>
        <dbReference type="Google" id="ProtNLM"/>
    </source>
</evidence>
<keyword evidence="2" id="KW-1185">Reference proteome</keyword>
<dbReference type="EMBL" id="MU150251">
    <property type="protein sequence ID" value="KAF9464789.1"/>
    <property type="molecule type" value="Genomic_DNA"/>
</dbReference>
<gene>
    <name evidence="1" type="ORF">BDZ94DRAFT_1119297</name>
</gene>
<dbReference type="AlphaFoldDB" id="A0A9P5Y9U2"/>
<comment type="caution">
    <text evidence="1">The sequence shown here is derived from an EMBL/GenBank/DDBJ whole genome shotgun (WGS) entry which is preliminary data.</text>
</comment>
<evidence type="ECO:0000313" key="2">
    <source>
        <dbReference type="Proteomes" id="UP000807353"/>
    </source>
</evidence>
<dbReference type="OrthoDB" id="8954335at2759"/>
<dbReference type="Gene3D" id="3.40.50.300">
    <property type="entry name" value="P-loop containing nucleotide triphosphate hydrolases"/>
    <property type="match status" value="1"/>
</dbReference>
<feature type="non-terminal residue" evidence="1">
    <location>
        <position position="220"/>
    </location>
</feature>